<name>C7J816_ORYSJ</name>
<evidence type="ECO:0000256" key="1">
    <source>
        <dbReference type="ARBA" id="ARBA00022741"/>
    </source>
</evidence>
<accession>C7J816</accession>
<gene>
    <name evidence="4" type="ordered locus">Os10g0516200</name>
</gene>
<dbReference type="EMBL" id="AP008216">
    <property type="protein sequence ID" value="BAH94968.1"/>
    <property type="molecule type" value="Genomic_DNA"/>
</dbReference>
<sequence>MWQRYRFLCCGCGGNMAASAAGDRGCDDDADCGGGSGGGGFGEEEEGGKGGVAGAARRLSWAQVEAMTGGFTSAVVGEGGFSTVYLARVAGALAAVKVHRSSERLHRVFRQELDALLRVRHPHIVRLLAFCEQQGGLGAPVLARASPRAFARAGCVPPRRAEEFFGFFLSLQRKACWCWSSRRTGTCTSGCTAAGRPRGRCRGRGARRWRCRWRGRWSTCTTGASPRWCTATSRRRTCSSTRPCPPSSATSGRRGWGSPLPSAPGPPRTPCSARRGTSTRTTSAPAW</sequence>
<evidence type="ECO:0000256" key="2">
    <source>
        <dbReference type="ARBA" id="ARBA00022840"/>
    </source>
</evidence>
<dbReference type="SUPFAM" id="SSF56112">
    <property type="entry name" value="Protein kinase-like (PK-like)"/>
    <property type="match status" value="1"/>
</dbReference>
<feature type="compositionally biased region" description="Low complexity" evidence="3">
    <location>
        <begin position="238"/>
        <end position="251"/>
    </location>
</feature>
<dbReference type="AlphaFoldDB" id="C7J816"/>
<evidence type="ECO:0000256" key="3">
    <source>
        <dbReference type="SAM" id="MobiDB-lite"/>
    </source>
</evidence>
<evidence type="ECO:0000313" key="5">
    <source>
        <dbReference type="Proteomes" id="UP000000763"/>
    </source>
</evidence>
<reference evidence="5" key="2">
    <citation type="journal article" date="2008" name="Nucleic Acids Res.">
        <title>The rice annotation project database (RAP-DB): 2008 update.</title>
        <authorList>
            <consortium name="The rice annotation project (RAP)"/>
        </authorList>
    </citation>
    <scope>GENOME REANNOTATION</scope>
    <source>
        <strain evidence="5">cv. Nipponbare</strain>
    </source>
</reference>
<proteinExistence type="predicted"/>
<dbReference type="PANTHER" id="PTHR27001">
    <property type="entry name" value="OS01G0253100 PROTEIN"/>
    <property type="match status" value="1"/>
</dbReference>
<feature type="compositionally biased region" description="Low complexity" evidence="3">
    <location>
        <begin position="272"/>
        <end position="287"/>
    </location>
</feature>
<dbReference type="InterPro" id="IPR011009">
    <property type="entry name" value="Kinase-like_dom_sf"/>
</dbReference>
<keyword evidence="2" id="KW-0067">ATP-binding</keyword>
<reference evidence="4 5" key="1">
    <citation type="journal article" date="2005" name="Nature">
        <title>The map-based sequence of the rice genome.</title>
        <authorList>
            <consortium name="International rice genome sequencing project (IRGSP)"/>
            <person name="Matsumoto T."/>
            <person name="Wu J."/>
            <person name="Kanamori H."/>
            <person name="Katayose Y."/>
            <person name="Fujisawa M."/>
            <person name="Namiki N."/>
            <person name="Mizuno H."/>
            <person name="Yamamoto K."/>
            <person name="Antonio B.A."/>
            <person name="Baba T."/>
            <person name="Sakata K."/>
            <person name="Nagamura Y."/>
            <person name="Aoki H."/>
            <person name="Arikawa K."/>
            <person name="Arita K."/>
            <person name="Bito T."/>
            <person name="Chiden Y."/>
            <person name="Fujitsuka N."/>
            <person name="Fukunaka R."/>
            <person name="Hamada M."/>
            <person name="Harada C."/>
            <person name="Hayashi A."/>
            <person name="Hijishita S."/>
            <person name="Honda M."/>
            <person name="Hosokawa S."/>
            <person name="Ichikawa Y."/>
            <person name="Idonuma A."/>
            <person name="Iijima M."/>
            <person name="Ikeda M."/>
            <person name="Ikeno M."/>
            <person name="Ito K."/>
            <person name="Ito S."/>
            <person name="Ito T."/>
            <person name="Ito Y."/>
            <person name="Ito Y."/>
            <person name="Iwabuchi A."/>
            <person name="Kamiya K."/>
            <person name="Karasawa W."/>
            <person name="Kurita K."/>
            <person name="Katagiri S."/>
            <person name="Kikuta A."/>
            <person name="Kobayashi H."/>
            <person name="Kobayashi N."/>
            <person name="Machita K."/>
            <person name="Maehara T."/>
            <person name="Masukawa M."/>
            <person name="Mizubayashi T."/>
            <person name="Mukai Y."/>
            <person name="Nagasaki H."/>
            <person name="Nagata Y."/>
            <person name="Naito S."/>
            <person name="Nakashima M."/>
            <person name="Nakama Y."/>
            <person name="Nakamichi Y."/>
            <person name="Nakamura M."/>
            <person name="Meguro A."/>
            <person name="Negishi M."/>
            <person name="Ohta I."/>
            <person name="Ohta T."/>
            <person name="Okamoto M."/>
            <person name="Ono N."/>
            <person name="Saji S."/>
            <person name="Sakaguchi M."/>
            <person name="Sakai K."/>
            <person name="Shibata M."/>
            <person name="Shimokawa T."/>
            <person name="Song J."/>
            <person name="Takazaki Y."/>
            <person name="Terasawa K."/>
            <person name="Tsugane M."/>
            <person name="Tsuji K."/>
            <person name="Ueda S."/>
            <person name="Waki K."/>
            <person name="Yamagata H."/>
            <person name="Yamamoto M."/>
            <person name="Yamamoto S."/>
            <person name="Yamane H."/>
            <person name="Yoshiki S."/>
            <person name="Yoshihara R."/>
            <person name="Yukawa K."/>
            <person name="Zhong H."/>
            <person name="Yano M."/>
            <person name="Yuan Q."/>
            <person name="Ouyang S."/>
            <person name="Liu J."/>
            <person name="Jones K.M."/>
            <person name="Gansberger K."/>
            <person name="Moffat K."/>
            <person name="Hill J."/>
            <person name="Bera J."/>
            <person name="Fadrosh D."/>
            <person name="Jin S."/>
            <person name="Johri S."/>
            <person name="Kim M."/>
            <person name="Overton L."/>
            <person name="Reardon M."/>
            <person name="Tsitrin T."/>
            <person name="Vuong H."/>
            <person name="Weaver B."/>
            <person name="Ciecko A."/>
            <person name="Tallon L."/>
            <person name="Jackson J."/>
            <person name="Pai G."/>
            <person name="Aken S.V."/>
            <person name="Utterback T."/>
            <person name="Reidmuller S."/>
            <person name="Feldblyum T."/>
            <person name="Hsiao J."/>
            <person name="Zismann V."/>
            <person name="Iobst S."/>
            <person name="de Vazeille A.R."/>
            <person name="Buell C.R."/>
            <person name="Ying K."/>
            <person name="Li Y."/>
            <person name="Lu T."/>
            <person name="Huang Y."/>
            <person name="Zhao Q."/>
            <person name="Feng Q."/>
            <person name="Zhang L."/>
            <person name="Zhu J."/>
            <person name="Weng Q."/>
            <person name="Mu J."/>
            <person name="Lu Y."/>
            <person name="Fan D."/>
            <person name="Liu Y."/>
            <person name="Guan J."/>
            <person name="Zhang Y."/>
            <person name="Yu S."/>
            <person name="Liu X."/>
            <person name="Zhang Y."/>
            <person name="Hong G."/>
            <person name="Han B."/>
            <person name="Choisne N."/>
            <person name="Demange N."/>
            <person name="Orjeda G."/>
            <person name="Samain S."/>
            <person name="Cattolico L."/>
            <person name="Pelletier E."/>
            <person name="Couloux A."/>
            <person name="Segurens B."/>
            <person name="Wincker P."/>
            <person name="D'Hont A."/>
            <person name="Scarpelli C."/>
            <person name="Weissenbach J."/>
            <person name="Salanoubat M."/>
            <person name="Quetier F."/>
            <person name="Yu Y."/>
            <person name="Kim H.R."/>
            <person name="Rambo T."/>
            <person name="Currie J."/>
            <person name="Collura K."/>
            <person name="Luo M."/>
            <person name="Yang T."/>
            <person name="Ammiraju J.S.S."/>
            <person name="Engler F."/>
            <person name="Soderlund C."/>
            <person name="Wing R.A."/>
            <person name="Palmer L.E."/>
            <person name="de la Bastide M."/>
            <person name="Spiegel L."/>
            <person name="Nascimento L."/>
            <person name="Zutavern T."/>
            <person name="O'Shaughnessy A."/>
            <person name="Dike S."/>
            <person name="Dedhia N."/>
            <person name="Preston R."/>
            <person name="Balija V."/>
            <person name="McCombie W.R."/>
            <person name="Chow T."/>
            <person name="Chen H."/>
            <person name="Chung M."/>
            <person name="Chen C."/>
            <person name="Shaw J."/>
            <person name="Wu H."/>
            <person name="Hsiao K."/>
            <person name="Chao Y."/>
            <person name="Chu M."/>
            <person name="Cheng C."/>
            <person name="Hour A."/>
            <person name="Lee P."/>
            <person name="Lin S."/>
            <person name="Lin Y."/>
            <person name="Liou J."/>
            <person name="Liu S."/>
            <person name="Hsing Y."/>
            <person name="Raghuvanshi S."/>
            <person name="Mohanty A."/>
            <person name="Bharti A.K."/>
            <person name="Gaur A."/>
            <person name="Gupta V."/>
            <person name="Kumar D."/>
            <person name="Ravi V."/>
            <person name="Vij S."/>
            <person name="Kapur A."/>
            <person name="Khurana P."/>
            <person name="Khurana P."/>
            <person name="Khurana J.P."/>
            <person name="Tyagi A.K."/>
            <person name="Gaikwad K."/>
            <person name="Singh A."/>
            <person name="Dalal V."/>
            <person name="Srivastava S."/>
            <person name="Dixit A."/>
            <person name="Pal A.K."/>
            <person name="Ghazi I.A."/>
            <person name="Yadav M."/>
            <person name="Pandit A."/>
            <person name="Bhargava A."/>
            <person name="Sureshbabu K."/>
            <person name="Batra K."/>
            <person name="Sharma T.R."/>
            <person name="Mohapatra T."/>
            <person name="Singh N.K."/>
            <person name="Messing J."/>
            <person name="Nelson A.B."/>
            <person name="Fuks G."/>
            <person name="Kavchok S."/>
            <person name="Keizer G."/>
            <person name="Linton E."/>
            <person name="Llaca V."/>
            <person name="Song R."/>
            <person name="Tanyolac B."/>
            <person name="Young S."/>
            <person name="Ho-Il K."/>
            <person name="Hahn J.H."/>
            <person name="Sangsakoo G."/>
            <person name="Vanavichit A."/>
            <person name="de Mattos Luiz.A.T."/>
            <person name="Zimmer P.D."/>
            <person name="Malone G."/>
            <person name="Dellagostin O."/>
            <person name="de Oliveira A.C."/>
            <person name="Bevan M."/>
            <person name="Bancroft I."/>
            <person name="Minx P."/>
            <person name="Cordum H."/>
            <person name="Wilson R."/>
            <person name="Cheng Z."/>
            <person name="Jin W."/>
            <person name="Jiang J."/>
            <person name="Leong S.A."/>
            <person name="Iwama H."/>
            <person name="Gojobori T."/>
            <person name="Itoh T."/>
            <person name="Niimura Y."/>
            <person name="Fujii Y."/>
            <person name="Habara T."/>
            <person name="Sakai H."/>
            <person name="Sato Y."/>
            <person name="Wilson G."/>
            <person name="Kumar K."/>
            <person name="McCouch S."/>
            <person name="Juretic N."/>
            <person name="Hoen D."/>
            <person name="Wright S."/>
            <person name="Bruskiewich R."/>
            <person name="Bureau T."/>
            <person name="Miyao A."/>
            <person name="Hirochika H."/>
            <person name="Nishikawa T."/>
            <person name="Kadowaki K."/>
            <person name="Sugiura M."/>
            <person name="Burr B."/>
            <person name="Sasaki T."/>
        </authorList>
    </citation>
    <scope>NUCLEOTIDE SEQUENCE [LARGE SCALE GENOMIC DNA]</scope>
    <source>
        <strain evidence="5">cv. Nipponbare</strain>
    </source>
</reference>
<evidence type="ECO:0000313" key="4">
    <source>
        <dbReference type="EMBL" id="BAH94968.1"/>
    </source>
</evidence>
<dbReference type="Proteomes" id="UP000000763">
    <property type="component" value="Chromosome 10"/>
</dbReference>
<keyword evidence="1" id="KW-0547">Nucleotide-binding</keyword>
<organism evidence="4 5">
    <name type="scientific">Oryza sativa subsp. japonica</name>
    <name type="common">Rice</name>
    <dbReference type="NCBI Taxonomy" id="39947"/>
    <lineage>
        <taxon>Eukaryota</taxon>
        <taxon>Viridiplantae</taxon>
        <taxon>Streptophyta</taxon>
        <taxon>Embryophyta</taxon>
        <taxon>Tracheophyta</taxon>
        <taxon>Spermatophyta</taxon>
        <taxon>Magnoliopsida</taxon>
        <taxon>Liliopsida</taxon>
        <taxon>Poales</taxon>
        <taxon>Poaceae</taxon>
        <taxon>BOP clade</taxon>
        <taxon>Oryzoideae</taxon>
        <taxon>Oryzeae</taxon>
        <taxon>Oryzinae</taxon>
        <taxon>Oryza</taxon>
        <taxon>Oryza sativa</taxon>
    </lineage>
</organism>
<dbReference type="PANTHER" id="PTHR27001:SF543">
    <property type="entry name" value="OS10G0516200 PROTEIN"/>
    <property type="match status" value="1"/>
</dbReference>
<dbReference type="GO" id="GO:0005524">
    <property type="term" value="F:ATP binding"/>
    <property type="evidence" value="ECO:0007669"/>
    <property type="project" value="UniProtKB-KW"/>
</dbReference>
<protein>
    <submittedName>
        <fullName evidence="4">Os10g0516200 protein</fullName>
    </submittedName>
</protein>
<feature type="region of interest" description="Disordered" evidence="3">
    <location>
        <begin position="236"/>
        <end position="287"/>
    </location>
</feature>
<dbReference type="KEGG" id="dosa:Os10g0516200"/>
<dbReference type="Gene3D" id="3.30.200.20">
    <property type="entry name" value="Phosphorylase Kinase, domain 1"/>
    <property type="match status" value="1"/>
</dbReference>